<keyword evidence="4" id="KW-1185">Reference proteome</keyword>
<dbReference type="InterPro" id="IPR039561">
    <property type="entry name" value="Peptidase_M15C"/>
</dbReference>
<gene>
    <name evidence="3" type="ORF">JFL75_08390</name>
</gene>
<name>A0A7T7XR24_9SPIR</name>
<reference evidence="3" key="1">
    <citation type="submission" date="2021-01" db="EMBL/GenBank/DDBJ databases">
        <title>Description of Breznakiella homolactica.</title>
        <authorList>
            <person name="Song Y."/>
            <person name="Brune A."/>
        </authorList>
    </citation>
    <scope>NUCLEOTIDE SEQUENCE</scope>
    <source>
        <strain evidence="3">RmG30</strain>
    </source>
</reference>
<feature type="signal peptide" evidence="1">
    <location>
        <begin position="1"/>
        <end position="19"/>
    </location>
</feature>
<evidence type="ECO:0000256" key="1">
    <source>
        <dbReference type="SAM" id="SignalP"/>
    </source>
</evidence>
<keyword evidence="1" id="KW-0732">Signal</keyword>
<proteinExistence type="predicted"/>
<dbReference type="EMBL" id="CP067089">
    <property type="protein sequence ID" value="QQO10921.1"/>
    <property type="molecule type" value="Genomic_DNA"/>
</dbReference>
<dbReference type="AlphaFoldDB" id="A0A7T7XR24"/>
<protein>
    <submittedName>
        <fullName evidence="3">M15 family metallopeptidase</fullName>
    </submittedName>
</protein>
<organism evidence="3 4">
    <name type="scientific">Breznakiella homolactica</name>
    <dbReference type="NCBI Taxonomy" id="2798577"/>
    <lineage>
        <taxon>Bacteria</taxon>
        <taxon>Pseudomonadati</taxon>
        <taxon>Spirochaetota</taxon>
        <taxon>Spirochaetia</taxon>
        <taxon>Spirochaetales</taxon>
        <taxon>Breznakiellaceae</taxon>
        <taxon>Breznakiella</taxon>
    </lineage>
</organism>
<feature type="domain" description="Peptidase M15C" evidence="2">
    <location>
        <begin position="196"/>
        <end position="273"/>
    </location>
</feature>
<dbReference type="Pfam" id="PF13539">
    <property type="entry name" value="Peptidase_M15_4"/>
    <property type="match status" value="1"/>
</dbReference>
<dbReference type="Gene3D" id="3.30.1380.10">
    <property type="match status" value="1"/>
</dbReference>
<evidence type="ECO:0000259" key="2">
    <source>
        <dbReference type="Pfam" id="PF13539"/>
    </source>
</evidence>
<dbReference type="GO" id="GO:0008233">
    <property type="term" value="F:peptidase activity"/>
    <property type="evidence" value="ECO:0007669"/>
    <property type="project" value="InterPro"/>
</dbReference>
<sequence>MKYSYLICLALVFPGILFSQEPGAEMVFQAYKHTFPEKIRSVQYSGGEWFIQAEETVFAWARGRILPVDISGRWESYRPHSFYPYPGEIPDPGKYNEQQIRELREEINREAKYENLSHHRGFTSILYGGTTRPEIEANLVRISLFGFAVTVHKDIAEPLKRVDRVVKAGAAGDAETVAFLASIASVGGYNWREIQGTSRMSYHSWGLAVDIQPKRLGGKAIYWQWEQARNSDWIVIPLAGRWKPPDPVIRAFEYEGFVWGGKWEFFDTMHFEYRPELHEINRLTAAEQGNTSITADNRSMDIHHVLPAVTEKRRGPFL</sequence>
<accession>A0A7T7XR24</accession>
<evidence type="ECO:0000313" key="4">
    <source>
        <dbReference type="Proteomes" id="UP000595917"/>
    </source>
</evidence>
<dbReference type="KEGG" id="bhc:JFL75_08390"/>
<dbReference type="RefSeq" id="WP_215628226.1">
    <property type="nucleotide sequence ID" value="NZ_CP067089.2"/>
</dbReference>
<feature type="chain" id="PRO_5031347112" evidence="1">
    <location>
        <begin position="20"/>
        <end position="318"/>
    </location>
</feature>
<dbReference type="InterPro" id="IPR009045">
    <property type="entry name" value="Zn_M74/Hedgehog-like"/>
</dbReference>
<dbReference type="SUPFAM" id="SSF55166">
    <property type="entry name" value="Hedgehog/DD-peptidase"/>
    <property type="match status" value="1"/>
</dbReference>
<dbReference type="Proteomes" id="UP000595917">
    <property type="component" value="Chromosome"/>
</dbReference>
<evidence type="ECO:0000313" key="3">
    <source>
        <dbReference type="EMBL" id="QQO10921.1"/>
    </source>
</evidence>